<accession>A0A1F7FHF5</accession>
<dbReference type="Pfam" id="PF04539">
    <property type="entry name" value="Sigma70_r3"/>
    <property type="match status" value="1"/>
</dbReference>
<dbReference type="NCBIfam" id="TIGR02937">
    <property type="entry name" value="sigma70-ECF"/>
    <property type="match status" value="1"/>
</dbReference>
<feature type="domain" description="RNA polymerase sigma-70 region 3" evidence="6">
    <location>
        <begin position="130"/>
        <end position="204"/>
    </location>
</feature>
<dbReference type="PIRSF" id="PIRSF000770">
    <property type="entry name" value="RNA_pol_sigma-SigE/K"/>
    <property type="match status" value="1"/>
</dbReference>
<dbReference type="PANTHER" id="PTHR30603:SF47">
    <property type="entry name" value="RNA POLYMERASE SIGMA FACTOR SIGD, CHLOROPLASTIC"/>
    <property type="match status" value="1"/>
</dbReference>
<dbReference type="SUPFAM" id="SSF88946">
    <property type="entry name" value="Sigma2 domain of RNA polymerase sigma factors"/>
    <property type="match status" value="1"/>
</dbReference>
<dbReference type="InterPro" id="IPR013325">
    <property type="entry name" value="RNA_pol_sigma_r2"/>
</dbReference>
<sequence>MQNNFLAENENSLNLYLKEISKFKPLKRKEEHDLIIKAKKGDAKAMQKLIEANLRFVVSVASNYRNQGMPLSDLVNEGNIGLIRAAKRFDETKGYKFISYAVWWIRQAILQAMSEQSRIMKLPLNRVSTIHNIGKVVNKLEQKLKRFPTYIEIASFLKIDEEEVREAFAIGNSHDSLDSPFSNNEDSTLMDLISNDQTPSPDENIDGYFLSNELGDLLNTLKRREADVLRLYYGIDCERSHTLEEIAAKYGLTRERIRQIKERAIKRLKHPSRNASLRKFHQA</sequence>
<evidence type="ECO:0000259" key="8">
    <source>
        <dbReference type="Pfam" id="PF04545"/>
    </source>
</evidence>
<keyword evidence="2" id="KW-0731">Sigma factor</keyword>
<gene>
    <name evidence="9" type="ORF">A2519_22750</name>
</gene>
<evidence type="ECO:0000313" key="10">
    <source>
        <dbReference type="Proteomes" id="UP000179243"/>
    </source>
</evidence>
<dbReference type="InterPro" id="IPR036388">
    <property type="entry name" value="WH-like_DNA-bd_sf"/>
</dbReference>
<dbReference type="Proteomes" id="UP000179243">
    <property type="component" value="Unassembled WGS sequence"/>
</dbReference>
<evidence type="ECO:0000256" key="3">
    <source>
        <dbReference type="ARBA" id="ARBA00023125"/>
    </source>
</evidence>
<dbReference type="SUPFAM" id="SSF88659">
    <property type="entry name" value="Sigma3 and sigma4 domains of RNA polymerase sigma factors"/>
    <property type="match status" value="2"/>
</dbReference>
<evidence type="ECO:0000259" key="7">
    <source>
        <dbReference type="Pfam" id="PF04542"/>
    </source>
</evidence>
<evidence type="ECO:0000259" key="5">
    <source>
        <dbReference type="Pfam" id="PF00140"/>
    </source>
</evidence>
<dbReference type="Gene3D" id="1.10.10.10">
    <property type="entry name" value="Winged helix-like DNA-binding domain superfamily/Winged helix DNA-binding domain"/>
    <property type="match status" value="2"/>
</dbReference>
<dbReference type="PRINTS" id="PR00046">
    <property type="entry name" value="SIGMA70FCT"/>
</dbReference>
<keyword evidence="3" id="KW-0238">DNA-binding</keyword>
<dbReference type="Pfam" id="PF00140">
    <property type="entry name" value="Sigma70_r1_2"/>
    <property type="match status" value="1"/>
</dbReference>
<organism evidence="9 10">
    <name type="scientific">Candidatus Raymondbacteria bacterium RIFOXYD12_FULL_49_13</name>
    <dbReference type="NCBI Taxonomy" id="1817890"/>
    <lineage>
        <taxon>Bacteria</taxon>
        <taxon>Raymondiibacteriota</taxon>
    </lineage>
</organism>
<dbReference type="InterPro" id="IPR014284">
    <property type="entry name" value="RNA_pol_sigma-70_dom"/>
</dbReference>
<feature type="domain" description="RNA polymerase sigma-70 region 4" evidence="8">
    <location>
        <begin position="217"/>
        <end position="270"/>
    </location>
</feature>
<dbReference type="InterPro" id="IPR007624">
    <property type="entry name" value="RNA_pol_sigma70_r3"/>
</dbReference>
<dbReference type="EMBL" id="MFYX01000036">
    <property type="protein sequence ID" value="OGK06154.1"/>
    <property type="molecule type" value="Genomic_DNA"/>
</dbReference>
<reference evidence="9 10" key="1">
    <citation type="journal article" date="2016" name="Nat. Commun.">
        <title>Thousands of microbial genomes shed light on interconnected biogeochemical processes in an aquifer system.</title>
        <authorList>
            <person name="Anantharaman K."/>
            <person name="Brown C.T."/>
            <person name="Hug L.A."/>
            <person name="Sharon I."/>
            <person name="Castelle C.J."/>
            <person name="Probst A.J."/>
            <person name="Thomas B.C."/>
            <person name="Singh A."/>
            <person name="Wilkins M.J."/>
            <person name="Karaoz U."/>
            <person name="Brodie E.L."/>
            <person name="Williams K.H."/>
            <person name="Hubbard S.S."/>
            <person name="Banfield J.F."/>
        </authorList>
    </citation>
    <scope>NUCLEOTIDE SEQUENCE [LARGE SCALE GENOMIC DNA]</scope>
</reference>
<dbReference type="Pfam" id="PF04542">
    <property type="entry name" value="Sigma70_r2"/>
    <property type="match status" value="1"/>
</dbReference>
<comment type="caution">
    <text evidence="9">The sequence shown here is derived from an EMBL/GenBank/DDBJ whole genome shotgun (WGS) entry which is preliminary data.</text>
</comment>
<dbReference type="AlphaFoldDB" id="A0A1F7FHF5"/>
<dbReference type="InterPro" id="IPR000943">
    <property type="entry name" value="RNA_pol_sigma70"/>
</dbReference>
<feature type="domain" description="RNA polymerase sigma-70 region 1.2" evidence="5">
    <location>
        <begin position="12"/>
        <end position="42"/>
    </location>
</feature>
<keyword evidence="1" id="KW-0805">Transcription regulation</keyword>
<dbReference type="CDD" id="cd06171">
    <property type="entry name" value="Sigma70_r4"/>
    <property type="match status" value="1"/>
</dbReference>
<dbReference type="Pfam" id="PF04545">
    <property type="entry name" value="Sigma70_r4"/>
    <property type="match status" value="1"/>
</dbReference>
<dbReference type="GO" id="GO:0003677">
    <property type="term" value="F:DNA binding"/>
    <property type="evidence" value="ECO:0007669"/>
    <property type="project" value="UniProtKB-KW"/>
</dbReference>
<dbReference type="InterPro" id="IPR007627">
    <property type="entry name" value="RNA_pol_sigma70_r2"/>
</dbReference>
<evidence type="ECO:0000256" key="1">
    <source>
        <dbReference type="ARBA" id="ARBA00023015"/>
    </source>
</evidence>
<dbReference type="GO" id="GO:0016987">
    <property type="term" value="F:sigma factor activity"/>
    <property type="evidence" value="ECO:0007669"/>
    <property type="project" value="UniProtKB-KW"/>
</dbReference>
<dbReference type="InterPro" id="IPR013324">
    <property type="entry name" value="RNA_pol_sigma_r3/r4-like"/>
</dbReference>
<dbReference type="InterPro" id="IPR050239">
    <property type="entry name" value="Sigma-70_RNA_pol_init_factors"/>
</dbReference>
<evidence type="ECO:0000256" key="2">
    <source>
        <dbReference type="ARBA" id="ARBA00023082"/>
    </source>
</evidence>
<feature type="domain" description="RNA polymerase sigma-70 region 2" evidence="7">
    <location>
        <begin position="49"/>
        <end position="118"/>
    </location>
</feature>
<protein>
    <submittedName>
        <fullName evidence="9">RNA polymerase subunit sigma</fullName>
    </submittedName>
</protein>
<evidence type="ECO:0000256" key="4">
    <source>
        <dbReference type="ARBA" id="ARBA00023163"/>
    </source>
</evidence>
<dbReference type="PANTHER" id="PTHR30603">
    <property type="entry name" value="RNA POLYMERASE SIGMA FACTOR RPO"/>
    <property type="match status" value="1"/>
</dbReference>
<name>A0A1F7FHF5_UNCRA</name>
<dbReference type="InterPro" id="IPR009042">
    <property type="entry name" value="RNA_pol_sigma70_r1_2"/>
</dbReference>
<evidence type="ECO:0000259" key="6">
    <source>
        <dbReference type="Pfam" id="PF04539"/>
    </source>
</evidence>
<dbReference type="GO" id="GO:0006352">
    <property type="term" value="P:DNA-templated transcription initiation"/>
    <property type="evidence" value="ECO:0007669"/>
    <property type="project" value="InterPro"/>
</dbReference>
<keyword evidence="4" id="KW-0804">Transcription</keyword>
<dbReference type="Gene3D" id="1.10.601.10">
    <property type="entry name" value="RNA Polymerase Primary Sigma Factor"/>
    <property type="match status" value="1"/>
</dbReference>
<proteinExistence type="predicted"/>
<evidence type="ECO:0000313" key="9">
    <source>
        <dbReference type="EMBL" id="OGK06154.1"/>
    </source>
</evidence>
<dbReference type="InterPro" id="IPR007630">
    <property type="entry name" value="RNA_pol_sigma70_r4"/>
</dbReference>